<dbReference type="AlphaFoldDB" id="A0A397JSH3"/>
<evidence type="ECO:0000313" key="2">
    <source>
        <dbReference type="EMBL" id="RHZ88986.1"/>
    </source>
</evidence>
<protein>
    <submittedName>
        <fullName evidence="2">Uncharacterized protein</fullName>
    </submittedName>
</protein>
<dbReference type="EMBL" id="PQFF01000017">
    <property type="protein sequence ID" value="RHZ88986.1"/>
    <property type="molecule type" value="Genomic_DNA"/>
</dbReference>
<dbReference type="Proteomes" id="UP000266861">
    <property type="component" value="Unassembled WGS sequence"/>
</dbReference>
<feature type="compositionally biased region" description="Polar residues" evidence="1">
    <location>
        <begin position="1"/>
        <end position="14"/>
    </location>
</feature>
<reference evidence="2 3" key="1">
    <citation type="submission" date="2018-08" db="EMBL/GenBank/DDBJ databases">
        <title>Genome and evolution of the arbuscular mycorrhizal fungus Diversispora epigaea (formerly Glomus versiforme) and its bacterial endosymbionts.</title>
        <authorList>
            <person name="Sun X."/>
            <person name="Fei Z."/>
            <person name="Harrison M."/>
        </authorList>
    </citation>
    <scope>NUCLEOTIDE SEQUENCE [LARGE SCALE GENOMIC DNA]</scope>
    <source>
        <strain evidence="2 3">IT104</strain>
    </source>
</reference>
<proteinExistence type="predicted"/>
<dbReference type="InterPro" id="IPR011993">
    <property type="entry name" value="PH-like_dom_sf"/>
</dbReference>
<gene>
    <name evidence="2" type="ORF">Glove_19g365</name>
</gene>
<name>A0A397JSH3_9GLOM</name>
<accession>A0A397JSH3</accession>
<sequence length="72" mass="8295">MESFSNTLSSQKLNMSIFDEQPSQNGEEDDDNDNDKKKVPFRTGVQALLNEQEVLTGEENEIFQHSIRSKLY</sequence>
<feature type="region of interest" description="Disordered" evidence="1">
    <location>
        <begin position="1"/>
        <end position="41"/>
    </location>
</feature>
<evidence type="ECO:0000313" key="3">
    <source>
        <dbReference type="Proteomes" id="UP000266861"/>
    </source>
</evidence>
<dbReference type="OrthoDB" id="185618at2759"/>
<comment type="caution">
    <text evidence="2">The sequence shown here is derived from an EMBL/GenBank/DDBJ whole genome shotgun (WGS) entry which is preliminary data.</text>
</comment>
<organism evidence="2 3">
    <name type="scientific">Diversispora epigaea</name>
    <dbReference type="NCBI Taxonomy" id="1348612"/>
    <lineage>
        <taxon>Eukaryota</taxon>
        <taxon>Fungi</taxon>
        <taxon>Fungi incertae sedis</taxon>
        <taxon>Mucoromycota</taxon>
        <taxon>Glomeromycotina</taxon>
        <taxon>Glomeromycetes</taxon>
        <taxon>Diversisporales</taxon>
        <taxon>Diversisporaceae</taxon>
        <taxon>Diversispora</taxon>
    </lineage>
</organism>
<evidence type="ECO:0000256" key="1">
    <source>
        <dbReference type="SAM" id="MobiDB-lite"/>
    </source>
</evidence>
<dbReference type="Gene3D" id="2.30.29.30">
    <property type="entry name" value="Pleckstrin-homology domain (PH domain)/Phosphotyrosine-binding domain (PTB)"/>
    <property type="match status" value="1"/>
</dbReference>
<keyword evidence="3" id="KW-1185">Reference proteome</keyword>